<evidence type="ECO:0000313" key="2">
    <source>
        <dbReference type="Proteomes" id="UP000051450"/>
    </source>
</evidence>
<dbReference type="AlphaFoldDB" id="A0A0R1HRZ3"/>
<accession>A0A0R1HRZ3</accession>
<proteinExistence type="predicted"/>
<comment type="caution">
    <text evidence="1">The sequence shown here is derived from an EMBL/GenBank/DDBJ whole genome shotgun (WGS) entry which is preliminary data.</text>
</comment>
<name>A0A0R1HRZ3_9LACO</name>
<reference evidence="1 2" key="1">
    <citation type="journal article" date="2015" name="Genome Announc.">
        <title>Expanding the biotechnology potential of lactobacilli through comparative genomics of 213 strains and associated genera.</title>
        <authorList>
            <person name="Sun Z."/>
            <person name="Harris H.M."/>
            <person name="McCann A."/>
            <person name="Guo C."/>
            <person name="Argimon S."/>
            <person name="Zhang W."/>
            <person name="Yang X."/>
            <person name="Jeffery I.B."/>
            <person name="Cooney J.C."/>
            <person name="Kagawa T.F."/>
            <person name="Liu W."/>
            <person name="Song Y."/>
            <person name="Salvetti E."/>
            <person name="Wrobel A."/>
            <person name="Rasinkangas P."/>
            <person name="Parkhill J."/>
            <person name="Rea M.C."/>
            <person name="O'Sullivan O."/>
            <person name="Ritari J."/>
            <person name="Douillard F.P."/>
            <person name="Paul Ross R."/>
            <person name="Yang R."/>
            <person name="Briner A.E."/>
            <person name="Felis G.E."/>
            <person name="de Vos W.M."/>
            <person name="Barrangou R."/>
            <person name="Klaenhammer T.R."/>
            <person name="Caufield P.W."/>
            <person name="Cui Y."/>
            <person name="Zhang H."/>
            <person name="O'Toole P.W."/>
        </authorList>
    </citation>
    <scope>NUCLEOTIDE SEQUENCE [LARGE SCALE GENOMIC DNA]</scope>
    <source>
        <strain evidence="1 2">DSM 15638</strain>
    </source>
</reference>
<sequence>MKSVDYYQARISIETARLLEKMRLFYEEKVGGTVTKGDCLIKAYYDSLWVKNWKEIFDSPMPPINNFDYKVSSTGQMLKIQITNDVKESIQNLKSTLPEIIGTRSVTVGVCIREILKSAYITNFEHKNESLQVSKVKNTINEQRKIANSFSDITIQTEVFKMLDDIELEFIKILKK</sequence>
<gene>
    <name evidence="1" type="ORF">FC66_GL001467</name>
</gene>
<protein>
    <submittedName>
        <fullName evidence="1">Uncharacterized protein</fullName>
    </submittedName>
</protein>
<dbReference type="PATRIC" id="fig|1423719.4.peg.1494"/>
<evidence type="ECO:0000313" key="1">
    <source>
        <dbReference type="EMBL" id="KRK45351.1"/>
    </source>
</evidence>
<organism evidence="1 2">
    <name type="scientific">Dellaglioa algida DSM 15638</name>
    <dbReference type="NCBI Taxonomy" id="1423719"/>
    <lineage>
        <taxon>Bacteria</taxon>
        <taxon>Bacillati</taxon>
        <taxon>Bacillota</taxon>
        <taxon>Bacilli</taxon>
        <taxon>Lactobacillales</taxon>
        <taxon>Lactobacillaceae</taxon>
        <taxon>Dellaglioa</taxon>
    </lineage>
</organism>
<dbReference type="STRING" id="1423719.FC66_GL001467"/>
<keyword evidence="2" id="KW-1185">Reference proteome</keyword>
<dbReference type="Proteomes" id="UP000051450">
    <property type="component" value="Unassembled WGS sequence"/>
</dbReference>
<dbReference type="EMBL" id="AZDI01000009">
    <property type="protein sequence ID" value="KRK45351.1"/>
    <property type="molecule type" value="Genomic_DNA"/>
</dbReference>